<keyword evidence="3 6" id="KW-1133">Transmembrane helix</keyword>
<feature type="transmembrane region" description="Helical" evidence="6">
    <location>
        <begin position="76"/>
        <end position="96"/>
    </location>
</feature>
<dbReference type="InterPro" id="IPR007267">
    <property type="entry name" value="GtrA_DPMS_TM"/>
</dbReference>
<keyword evidence="9" id="KW-1185">Reference proteome</keyword>
<feature type="compositionally biased region" description="Basic residues" evidence="5">
    <location>
        <begin position="177"/>
        <end position="191"/>
    </location>
</feature>
<evidence type="ECO:0000256" key="4">
    <source>
        <dbReference type="ARBA" id="ARBA00023136"/>
    </source>
</evidence>
<feature type="domain" description="GtrA/DPMS transmembrane" evidence="7">
    <location>
        <begin position="14"/>
        <end position="131"/>
    </location>
</feature>
<dbReference type="GO" id="GO:0016020">
    <property type="term" value="C:membrane"/>
    <property type="evidence" value="ECO:0007669"/>
    <property type="project" value="UniProtKB-SubCell"/>
</dbReference>
<dbReference type="OrthoDB" id="3296646at2"/>
<evidence type="ECO:0000256" key="5">
    <source>
        <dbReference type="SAM" id="MobiDB-lite"/>
    </source>
</evidence>
<dbReference type="GO" id="GO:0000271">
    <property type="term" value="P:polysaccharide biosynthetic process"/>
    <property type="evidence" value="ECO:0007669"/>
    <property type="project" value="InterPro"/>
</dbReference>
<dbReference type="EMBL" id="QLMJ01000007">
    <property type="protein sequence ID" value="RAK36864.1"/>
    <property type="molecule type" value="Genomic_DNA"/>
</dbReference>
<evidence type="ECO:0000313" key="9">
    <source>
        <dbReference type="Proteomes" id="UP000249341"/>
    </source>
</evidence>
<accession>A0A327ZH35</accession>
<name>A0A327ZH35_9ACTN</name>
<keyword evidence="4 6" id="KW-0472">Membrane</keyword>
<evidence type="ECO:0000256" key="1">
    <source>
        <dbReference type="ARBA" id="ARBA00004141"/>
    </source>
</evidence>
<feature type="transmembrane region" description="Helical" evidence="6">
    <location>
        <begin position="108"/>
        <end position="125"/>
    </location>
</feature>
<reference evidence="8 9" key="1">
    <citation type="submission" date="2018-06" db="EMBL/GenBank/DDBJ databases">
        <title>Genomic Encyclopedia of Type Strains, Phase III (KMG-III): the genomes of soil and plant-associated and newly described type strains.</title>
        <authorList>
            <person name="Whitman W."/>
        </authorList>
    </citation>
    <scope>NUCLEOTIDE SEQUENCE [LARGE SCALE GENOMIC DNA]</scope>
    <source>
        <strain evidence="8 9">CGMCC 4.7090</strain>
    </source>
</reference>
<gene>
    <name evidence="8" type="ORF">B0I29_107126</name>
</gene>
<comment type="subcellular location">
    <subcellularLocation>
        <location evidence="1">Membrane</location>
        <topology evidence="1">Multi-pass membrane protein</topology>
    </subcellularLocation>
</comment>
<evidence type="ECO:0000313" key="8">
    <source>
        <dbReference type="EMBL" id="RAK36864.1"/>
    </source>
</evidence>
<dbReference type="Pfam" id="PF04138">
    <property type="entry name" value="GtrA_DPMS_TM"/>
    <property type="match status" value="1"/>
</dbReference>
<feature type="region of interest" description="Disordered" evidence="5">
    <location>
        <begin position="136"/>
        <end position="224"/>
    </location>
</feature>
<dbReference type="Proteomes" id="UP000249341">
    <property type="component" value="Unassembled WGS sequence"/>
</dbReference>
<comment type="caution">
    <text evidence="8">The sequence shown here is derived from an EMBL/GenBank/DDBJ whole genome shotgun (WGS) entry which is preliminary data.</text>
</comment>
<evidence type="ECO:0000256" key="6">
    <source>
        <dbReference type="SAM" id="Phobius"/>
    </source>
</evidence>
<evidence type="ECO:0000256" key="3">
    <source>
        <dbReference type="ARBA" id="ARBA00022989"/>
    </source>
</evidence>
<evidence type="ECO:0000256" key="2">
    <source>
        <dbReference type="ARBA" id="ARBA00022692"/>
    </source>
</evidence>
<feature type="transmembrane region" description="Helical" evidence="6">
    <location>
        <begin position="12"/>
        <end position="32"/>
    </location>
</feature>
<feature type="compositionally biased region" description="Low complexity" evidence="5">
    <location>
        <begin position="161"/>
        <end position="176"/>
    </location>
</feature>
<proteinExistence type="predicted"/>
<organism evidence="8 9">
    <name type="scientific">Actinoplanes lutulentus</name>
    <dbReference type="NCBI Taxonomy" id="1287878"/>
    <lineage>
        <taxon>Bacteria</taxon>
        <taxon>Bacillati</taxon>
        <taxon>Actinomycetota</taxon>
        <taxon>Actinomycetes</taxon>
        <taxon>Micromonosporales</taxon>
        <taxon>Micromonosporaceae</taxon>
        <taxon>Actinoplanes</taxon>
    </lineage>
</organism>
<keyword evidence="2 6" id="KW-0812">Transmembrane</keyword>
<feature type="compositionally biased region" description="Basic and acidic residues" evidence="5">
    <location>
        <begin position="147"/>
        <end position="159"/>
    </location>
</feature>
<sequence length="224" mass="24188">MPRLATLPRQLLWFMLVGALSTVLQTLVYVSVRFAVPATWASWIALLAITPLNTEAHRRVTFNVKTSAVGRLHWEAGLTSVAVYLANLVVAPRFAGIAGPHPTSLEEALILALTGSLIGGLRYVLLRGWVFAQHRHQAPAQPGNRPAGRDRQTAEHRESQPAAAPHAPGSPGSTPAKVHRAGLRLLRRRGRQCLAAAGSSLRTARRSPAGRRSSAPDQRPANTR</sequence>
<dbReference type="AlphaFoldDB" id="A0A327ZH35"/>
<evidence type="ECO:0000259" key="7">
    <source>
        <dbReference type="Pfam" id="PF04138"/>
    </source>
</evidence>
<protein>
    <submittedName>
        <fullName evidence="8">GtrA-like protein</fullName>
    </submittedName>
</protein>